<sequence>MYTINGVTATPGGRVSVQFHDHGYAAKKEGGDDSLAEKLFGEGAGCVTLLVMLASIGLYSLLKKNGAPEAAVTACLMVAIVSVCYGAVIALLHWTSGVLASIFLFLFVVVSFPLLLIPGYRRALRRRWGSGGPETEGDWVPATALSGVWHQADPRGGSVITVQLTDGTVTAYAPTPDTAHDLYARFDALLRGARPAQAAHRQPGQYPPPGQYPQPAPYQQQPGHYQQQPGPHQHPGQYPQPWQQPRG</sequence>
<dbReference type="RefSeq" id="WP_285342930.1">
    <property type="nucleotide sequence ID" value="NZ_JASITI010000017.1"/>
</dbReference>
<keyword evidence="4" id="KW-1185">Reference proteome</keyword>
<evidence type="ECO:0000256" key="1">
    <source>
        <dbReference type="SAM" id="MobiDB-lite"/>
    </source>
</evidence>
<feature type="transmembrane region" description="Helical" evidence="2">
    <location>
        <begin position="71"/>
        <end position="92"/>
    </location>
</feature>
<name>A0ABT7GUE5_9ACTN</name>
<organism evidence="3 4">
    <name type="scientific">Streptomyces katrae</name>
    <dbReference type="NCBI Taxonomy" id="68223"/>
    <lineage>
        <taxon>Bacteria</taxon>
        <taxon>Bacillati</taxon>
        <taxon>Actinomycetota</taxon>
        <taxon>Actinomycetes</taxon>
        <taxon>Kitasatosporales</taxon>
        <taxon>Streptomycetaceae</taxon>
        <taxon>Streptomyces</taxon>
    </lineage>
</organism>
<evidence type="ECO:0000313" key="3">
    <source>
        <dbReference type="EMBL" id="MDK9497083.1"/>
    </source>
</evidence>
<protein>
    <submittedName>
        <fullName evidence="3">Uncharacterized protein</fullName>
    </submittedName>
</protein>
<keyword evidence="2" id="KW-0812">Transmembrane</keyword>
<dbReference type="Proteomes" id="UP001223390">
    <property type="component" value="Unassembled WGS sequence"/>
</dbReference>
<feature type="transmembrane region" description="Helical" evidence="2">
    <location>
        <begin position="98"/>
        <end position="117"/>
    </location>
</feature>
<proteinExistence type="predicted"/>
<comment type="caution">
    <text evidence="3">The sequence shown here is derived from an EMBL/GenBank/DDBJ whole genome shotgun (WGS) entry which is preliminary data.</text>
</comment>
<evidence type="ECO:0000313" key="4">
    <source>
        <dbReference type="Proteomes" id="UP001223390"/>
    </source>
</evidence>
<feature type="region of interest" description="Disordered" evidence="1">
    <location>
        <begin position="194"/>
        <end position="247"/>
    </location>
</feature>
<reference evidence="3 4" key="1">
    <citation type="submission" date="2023-05" db="EMBL/GenBank/DDBJ databases">
        <title>Sequencing and Assembly of Streptomyces sp. NP73.</title>
        <authorList>
            <person name="Konwar A.N."/>
            <person name="Saikia K."/>
            <person name="Thakur D."/>
        </authorList>
    </citation>
    <scope>NUCLEOTIDE SEQUENCE [LARGE SCALE GENOMIC DNA]</scope>
    <source>
        <strain evidence="3 4">NP73</strain>
    </source>
</reference>
<feature type="compositionally biased region" description="Pro residues" evidence="1">
    <location>
        <begin position="205"/>
        <end position="216"/>
    </location>
</feature>
<feature type="compositionally biased region" description="Low complexity" evidence="1">
    <location>
        <begin position="217"/>
        <end position="247"/>
    </location>
</feature>
<dbReference type="EMBL" id="JASITI010000017">
    <property type="protein sequence ID" value="MDK9497083.1"/>
    <property type="molecule type" value="Genomic_DNA"/>
</dbReference>
<evidence type="ECO:0000256" key="2">
    <source>
        <dbReference type="SAM" id="Phobius"/>
    </source>
</evidence>
<keyword evidence="2" id="KW-1133">Transmembrane helix</keyword>
<keyword evidence="2" id="KW-0472">Membrane</keyword>
<gene>
    <name evidence="3" type="ORF">QEZ40_001736</name>
</gene>
<accession>A0ABT7GUE5</accession>
<feature type="transmembrane region" description="Helical" evidence="2">
    <location>
        <begin position="39"/>
        <end position="59"/>
    </location>
</feature>